<dbReference type="Pfam" id="PF13004">
    <property type="entry name" value="BACON"/>
    <property type="match status" value="1"/>
</dbReference>
<proteinExistence type="predicted"/>
<keyword evidence="3" id="KW-1185">Reference proteome</keyword>
<dbReference type="CDD" id="cd14948">
    <property type="entry name" value="BACON"/>
    <property type="match status" value="1"/>
</dbReference>
<reference evidence="3" key="1">
    <citation type="submission" date="2023-07" db="EMBL/GenBank/DDBJ databases">
        <title>Identification and characterization of horizontal gene transfer across gut microbiota members of farm animals based on homology search.</title>
        <authorList>
            <person name="Schwarzerova J."/>
            <person name="Nykrynova M."/>
            <person name="Jureckova K."/>
            <person name="Cejkova D."/>
            <person name="Rychlik I."/>
        </authorList>
    </citation>
    <scope>NUCLEOTIDE SEQUENCE [LARGE SCALE GENOMIC DNA]</scope>
    <source>
        <strain evidence="3">ET4</strain>
    </source>
</reference>
<dbReference type="InterPro" id="IPR024361">
    <property type="entry name" value="BACON"/>
</dbReference>
<dbReference type="EMBL" id="JAUDCF010000004">
    <property type="protein sequence ID" value="MDM8144976.1"/>
    <property type="molecule type" value="Genomic_DNA"/>
</dbReference>
<sequence length="612" mass="69435">MKRLLYILFILQILLYAGCNDQDYGYSDSETPKEQNDTINFLLLKNADSYSEIVPRLVFSYKDWIGMELANINEEQYTVFCFINLAEGGKSSLVVAGQKSATFMEYNPFLNIIGNELYTVYEKDNKMYSTLLNVEDWETQKYNIVSTSTIENQTQKTKGYHDTTSEEIKEIYYNFLNRVEDVVSIPGKYVPFSAQIVCGIWSKVAIPASKYMLYSDDPEKLEEIYNETITSEGIDYFINLSLSEKLNYIYDICYNSFRGIRVKLYLDDDSEDNNFNDEYEKQITINSLHLISRMSSNMSQMQTEVSNLADKYDVSINIENVTENSATVYASFRDLEGSMAFISKFGYRYGEVNGSEHEIIVSDFPNTSTISGLDSGKKYWVTAFIKSLGTEYVSPVAYFTTKMTAEVYPTSLQFTGEGGEKGVSITLPSDDFNWQISSLPEWCKITTKGPKSFFIKASANKSNNSRTGTVIITITSPSGEIIEKQVTVEQSGNLSWNNTKWNINGNVNVGNESEAFNAGIEIIDVKNNKFRTSGAFLGIDKFSSIKIDDQNMLILEYKHQAEGINTTLTVLFKRIEQEKIQGNFKARVTGRFNGETINETFHGTFTGTLQEN</sequence>
<evidence type="ECO:0000313" key="2">
    <source>
        <dbReference type="EMBL" id="MDM8144976.1"/>
    </source>
</evidence>
<feature type="domain" description="BACON" evidence="1">
    <location>
        <begin position="433"/>
        <end position="490"/>
    </location>
</feature>
<protein>
    <submittedName>
        <fullName evidence="2">BACON domain-containing protein</fullName>
    </submittedName>
</protein>
<dbReference type="Proteomes" id="UP001228403">
    <property type="component" value="Unassembled WGS sequence"/>
</dbReference>
<dbReference type="InterPro" id="IPR013783">
    <property type="entry name" value="Ig-like_fold"/>
</dbReference>
<evidence type="ECO:0000313" key="3">
    <source>
        <dbReference type="Proteomes" id="UP001228403"/>
    </source>
</evidence>
<accession>A0ABT7U381</accession>
<gene>
    <name evidence="2" type="ORF">QUW02_03370</name>
</gene>
<comment type="caution">
    <text evidence="2">The sequence shown here is derived from an EMBL/GenBank/DDBJ whole genome shotgun (WGS) entry which is preliminary data.</text>
</comment>
<evidence type="ECO:0000259" key="1">
    <source>
        <dbReference type="Pfam" id="PF13004"/>
    </source>
</evidence>
<dbReference type="Gene3D" id="2.60.40.10">
    <property type="entry name" value="Immunoglobulins"/>
    <property type="match status" value="1"/>
</dbReference>
<organism evidence="2 3">
    <name type="scientific">Bacteroides eggerthii</name>
    <dbReference type="NCBI Taxonomy" id="28111"/>
    <lineage>
        <taxon>Bacteria</taxon>
        <taxon>Pseudomonadati</taxon>
        <taxon>Bacteroidota</taxon>
        <taxon>Bacteroidia</taxon>
        <taxon>Bacteroidales</taxon>
        <taxon>Bacteroidaceae</taxon>
        <taxon>Bacteroides</taxon>
    </lineage>
</organism>
<name>A0ABT7U381_9BACE</name>